<protein>
    <submittedName>
        <fullName evidence="1">Uncharacterized protein</fullName>
    </submittedName>
</protein>
<name>A0AAN4ZLT1_9BILA</name>
<sequence>TMPQLIMDKIAACILSDSPSYDEFEDLNDLRMVNRACFKAVESFLRVRTNLPQLDSITFTEMEFDRTSFALEIRMPAESVRFHLALKELRRRLISIKRTWNGINWIICLTIPVRNRKDAVIEYLPKAISPVVRNVCVGSLRSLEELKLISKMMEKTKIQSIAIKLDSYCRINDELSAELISTIGRHNVAEFHIDLPGQHATKADPGENKIRSVLSIYISAQSLTR</sequence>
<comment type="caution">
    <text evidence="1">The sequence shown here is derived from an EMBL/GenBank/DDBJ whole genome shotgun (WGS) entry which is preliminary data.</text>
</comment>
<dbReference type="EMBL" id="BTRK01000003">
    <property type="protein sequence ID" value="GMR39985.1"/>
    <property type="molecule type" value="Genomic_DNA"/>
</dbReference>
<dbReference type="Proteomes" id="UP001328107">
    <property type="component" value="Unassembled WGS sequence"/>
</dbReference>
<accession>A0AAN4ZLT1</accession>
<dbReference type="AlphaFoldDB" id="A0AAN4ZLT1"/>
<evidence type="ECO:0000313" key="1">
    <source>
        <dbReference type="EMBL" id="GMR39985.1"/>
    </source>
</evidence>
<keyword evidence="2" id="KW-1185">Reference proteome</keyword>
<feature type="non-terminal residue" evidence="1">
    <location>
        <position position="1"/>
    </location>
</feature>
<organism evidence="1 2">
    <name type="scientific">Pristionchus mayeri</name>
    <dbReference type="NCBI Taxonomy" id="1317129"/>
    <lineage>
        <taxon>Eukaryota</taxon>
        <taxon>Metazoa</taxon>
        <taxon>Ecdysozoa</taxon>
        <taxon>Nematoda</taxon>
        <taxon>Chromadorea</taxon>
        <taxon>Rhabditida</taxon>
        <taxon>Rhabditina</taxon>
        <taxon>Diplogasteromorpha</taxon>
        <taxon>Diplogasteroidea</taxon>
        <taxon>Neodiplogasteridae</taxon>
        <taxon>Pristionchus</taxon>
    </lineage>
</organism>
<gene>
    <name evidence="1" type="ORF">PMAYCL1PPCAC_10180</name>
</gene>
<reference evidence="2" key="1">
    <citation type="submission" date="2022-10" db="EMBL/GenBank/DDBJ databases">
        <title>Genome assembly of Pristionchus species.</title>
        <authorList>
            <person name="Yoshida K."/>
            <person name="Sommer R.J."/>
        </authorList>
    </citation>
    <scope>NUCLEOTIDE SEQUENCE [LARGE SCALE GENOMIC DNA]</scope>
    <source>
        <strain evidence="2">RS5460</strain>
    </source>
</reference>
<evidence type="ECO:0000313" key="2">
    <source>
        <dbReference type="Proteomes" id="UP001328107"/>
    </source>
</evidence>
<proteinExistence type="predicted"/>